<evidence type="ECO:0000256" key="1">
    <source>
        <dbReference type="ARBA" id="ARBA00004496"/>
    </source>
</evidence>
<keyword evidence="6 8" id="KW-0810">Translation regulation</keyword>
<keyword evidence="7 8" id="KW-0694">RNA-binding</keyword>
<dbReference type="AlphaFoldDB" id="A0ABD2IDA8"/>
<evidence type="ECO:0000256" key="8">
    <source>
        <dbReference type="PROSITE-ProRule" id="PRU00855"/>
    </source>
</evidence>
<reference evidence="10 13" key="1">
    <citation type="submission" date="2024-10" db="EMBL/GenBank/DDBJ databases">
        <authorList>
            <person name="Kim D."/>
        </authorList>
    </citation>
    <scope>NUCLEOTIDE SEQUENCE [LARGE SCALE GENOMIC DNA]</scope>
    <source>
        <strain evidence="10">Taebaek</strain>
    </source>
</reference>
<dbReference type="InterPro" id="IPR038129">
    <property type="entry name" value="Nanos_sf"/>
</dbReference>
<evidence type="ECO:0000313" key="12">
    <source>
        <dbReference type="EMBL" id="KAL3101193.1"/>
    </source>
</evidence>
<dbReference type="GO" id="GO:0005737">
    <property type="term" value="C:cytoplasm"/>
    <property type="evidence" value="ECO:0007669"/>
    <property type="project" value="UniProtKB-SubCell"/>
</dbReference>
<evidence type="ECO:0000256" key="7">
    <source>
        <dbReference type="ARBA" id="ARBA00022884"/>
    </source>
</evidence>
<dbReference type="GO" id="GO:0006417">
    <property type="term" value="P:regulation of translation"/>
    <property type="evidence" value="ECO:0007669"/>
    <property type="project" value="UniProtKB-UniRule"/>
</dbReference>
<dbReference type="InterPro" id="IPR024161">
    <property type="entry name" value="Znf_nanos-typ"/>
</dbReference>
<dbReference type="PANTHER" id="PTHR12887">
    <property type="entry name" value="NANOS PROTEIN"/>
    <property type="match status" value="1"/>
</dbReference>
<organism evidence="10 13">
    <name type="scientific">Heterodera schachtii</name>
    <name type="common">Sugarbeet cyst nematode worm</name>
    <name type="synonym">Tylenchus schachtii</name>
    <dbReference type="NCBI Taxonomy" id="97005"/>
    <lineage>
        <taxon>Eukaryota</taxon>
        <taxon>Metazoa</taxon>
        <taxon>Ecdysozoa</taxon>
        <taxon>Nematoda</taxon>
        <taxon>Chromadorea</taxon>
        <taxon>Rhabditida</taxon>
        <taxon>Tylenchina</taxon>
        <taxon>Tylenchomorpha</taxon>
        <taxon>Tylenchoidea</taxon>
        <taxon>Heteroderidae</taxon>
        <taxon>Heteroderinae</taxon>
        <taxon>Heterodera</taxon>
    </lineage>
</organism>
<protein>
    <recommendedName>
        <fullName evidence="9">Nanos-type domain-containing protein</fullName>
    </recommendedName>
</protein>
<evidence type="ECO:0000313" key="13">
    <source>
        <dbReference type="Proteomes" id="UP001620645"/>
    </source>
</evidence>
<name>A0ABD2IDA8_HETSC</name>
<dbReference type="PROSITE" id="PS51522">
    <property type="entry name" value="ZF_NANOS"/>
    <property type="match status" value="1"/>
</dbReference>
<keyword evidence="5" id="KW-0862">Zinc</keyword>
<dbReference type="EMBL" id="JBICCN010000192">
    <property type="protein sequence ID" value="KAL3086711.1"/>
    <property type="molecule type" value="Genomic_DNA"/>
</dbReference>
<comment type="caution">
    <text evidence="10">The sequence shown here is derived from an EMBL/GenBank/DDBJ whole genome shotgun (WGS) entry which is preliminary data.</text>
</comment>
<evidence type="ECO:0000259" key="9">
    <source>
        <dbReference type="PROSITE" id="PS51522"/>
    </source>
</evidence>
<evidence type="ECO:0000313" key="11">
    <source>
        <dbReference type="EMBL" id="KAL3086711.1"/>
    </source>
</evidence>
<gene>
    <name evidence="12" type="ORF">niasHS_001653</name>
    <name evidence="11" type="ORF">niasHS_008044</name>
    <name evidence="10" type="ORF">niasHS_013086</name>
</gene>
<evidence type="ECO:0000313" key="10">
    <source>
        <dbReference type="EMBL" id="KAL3077097.1"/>
    </source>
</evidence>
<evidence type="ECO:0000256" key="5">
    <source>
        <dbReference type="ARBA" id="ARBA00022833"/>
    </source>
</evidence>
<comment type="subcellular location">
    <subcellularLocation>
        <location evidence="1">Cytoplasm</location>
    </subcellularLocation>
</comment>
<proteinExistence type="inferred from homology"/>
<dbReference type="GO" id="GO:0003723">
    <property type="term" value="F:RNA binding"/>
    <property type="evidence" value="ECO:0007669"/>
    <property type="project" value="UniProtKB-UniRule"/>
</dbReference>
<keyword evidence="4 8" id="KW-0863">Zinc-finger</keyword>
<keyword evidence="2" id="KW-0963">Cytoplasm</keyword>
<accession>A0ABD2IDA8</accession>
<evidence type="ECO:0000256" key="4">
    <source>
        <dbReference type="ARBA" id="ARBA00022771"/>
    </source>
</evidence>
<evidence type="ECO:0000256" key="2">
    <source>
        <dbReference type="ARBA" id="ARBA00022490"/>
    </source>
</evidence>
<evidence type="ECO:0000256" key="6">
    <source>
        <dbReference type="ARBA" id="ARBA00022845"/>
    </source>
</evidence>
<keyword evidence="13" id="KW-1185">Reference proteome</keyword>
<dbReference type="Proteomes" id="UP001620645">
    <property type="component" value="Unassembled WGS sequence"/>
</dbReference>
<dbReference type="EMBL" id="JBICCN010000027">
    <property type="protein sequence ID" value="KAL3101193.1"/>
    <property type="molecule type" value="Genomic_DNA"/>
</dbReference>
<dbReference type="Gene3D" id="4.10.60.30">
    <property type="entry name" value="Nanos, RNA-binding domain"/>
    <property type="match status" value="1"/>
</dbReference>
<sequence>MSLSSIHHMSRLKLWMTPVRDNHFGLDDLKIFNSDGSSENAPFSRESSRNSSADGSIACNADAADAVINMKIGVWKPLPQKTCGFCYIQYKRHCQRLGVAFPRVTDKGFWVGHTTKDEHGDVICPELRKLKCPLCYASGKKAHTLKFCPLNSIKGRRDEA</sequence>
<dbReference type="GO" id="GO:0008270">
    <property type="term" value="F:zinc ion binding"/>
    <property type="evidence" value="ECO:0007669"/>
    <property type="project" value="UniProtKB-KW"/>
</dbReference>
<evidence type="ECO:0000256" key="3">
    <source>
        <dbReference type="ARBA" id="ARBA00022723"/>
    </source>
</evidence>
<dbReference type="EMBL" id="JBICCN010000327">
    <property type="protein sequence ID" value="KAL3077097.1"/>
    <property type="molecule type" value="Genomic_DNA"/>
</dbReference>
<keyword evidence="3" id="KW-0479">Metal-binding</keyword>
<feature type="domain" description="Nanos-type" evidence="9">
    <location>
        <begin position="85"/>
        <end position="150"/>
    </location>
</feature>
<dbReference type="Pfam" id="PF05741">
    <property type="entry name" value="zf-nanos"/>
    <property type="match status" value="1"/>
</dbReference>
<dbReference type="InterPro" id="IPR008705">
    <property type="entry name" value="Nanos/Xcar2"/>
</dbReference>
<comment type="similarity">
    <text evidence="8">Belongs to the nanos family.</text>
</comment>